<dbReference type="InterPro" id="IPR010920">
    <property type="entry name" value="LSM_dom_sf"/>
</dbReference>
<keyword evidence="3 6" id="KW-0812">Transmembrane</keyword>
<dbReference type="Gene3D" id="1.10.287.1260">
    <property type="match status" value="1"/>
</dbReference>
<evidence type="ECO:0000259" key="7">
    <source>
        <dbReference type="Pfam" id="PF00924"/>
    </source>
</evidence>
<feature type="transmembrane region" description="Helical" evidence="6">
    <location>
        <begin position="186"/>
        <end position="204"/>
    </location>
</feature>
<keyword evidence="5 6" id="KW-0472">Membrane</keyword>
<dbReference type="Gene3D" id="2.30.30.60">
    <property type="match status" value="1"/>
</dbReference>
<feature type="transmembrane region" description="Helical" evidence="6">
    <location>
        <begin position="310"/>
        <end position="330"/>
    </location>
</feature>
<evidence type="ECO:0000313" key="8">
    <source>
        <dbReference type="EMBL" id="SVA26112.1"/>
    </source>
</evidence>
<feature type="transmembrane region" description="Helical" evidence="6">
    <location>
        <begin position="572"/>
        <end position="601"/>
    </location>
</feature>
<feature type="transmembrane region" description="Helical" evidence="6">
    <location>
        <begin position="342"/>
        <end position="364"/>
    </location>
</feature>
<evidence type="ECO:0000256" key="5">
    <source>
        <dbReference type="ARBA" id="ARBA00023136"/>
    </source>
</evidence>
<dbReference type="SUPFAM" id="SSF82861">
    <property type="entry name" value="Mechanosensitive channel protein MscS (YggB), transmembrane region"/>
    <property type="match status" value="1"/>
</dbReference>
<feature type="non-terminal residue" evidence="8">
    <location>
        <position position="665"/>
    </location>
</feature>
<organism evidence="8">
    <name type="scientific">marine metagenome</name>
    <dbReference type="NCBI Taxonomy" id="408172"/>
    <lineage>
        <taxon>unclassified sequences</taxon>
        <taxon>metagenomes</taxon>
        <taxon>ecological metagenomes</taxon>
    </lineage>
</organism>
<feature type="transmembrane region" description="Helical" evidence="6">
    <location>
        <begin position="543"/>
        <end position="566"/>
    </location>
</feature>
<feature type="domain" description="Mechanosensitive ion channel MscS" evidence="7">
    <location>
        <begin position="589"/>
        <end position="654"/>
    </location>
</feature>
<dbReference type="Pfam" id="PF00924">
    <property type="entry name" value="MS_channel_2nd"/>
    <property type="match status" value="1"/>
</dbReference>
<feature type="transmembrane region" description="Helical" evidence="6">
    <location>
        <begin position="452"/>
        <end position="475"/>
    </location>
</feature>
<comment type="similarity">
    <text evidence="2">Belongs to the MscS (TC 1.A.23) family.</text>
</comment>
<dbReference type="EMBL" id="UINC01006203">
    <property type="protein sequence ID" value="SVA26112.1"/>
    <property type="molecule type" value="Genomic_DNA"/>
</dbReference>
<evidence type="ECO:0000256" key="1">
    <source>
        <dbReference type="ARBA" id="ARBA00004141"/>
    </source>
</evidence>
<comment type="subcellular location">
    <subcellularLocation>
        <location evidence="1">Membrane</location>
        <topology evidence="1">Multi-pass membrane protein</topology>
    </subcellularLocation>
</comment>
<feature type="transmembrane region" description="Helical" evidence="6">
    <location>
        <begin position="264"/>
        <end position="289"/>
    </location>
</feature>
<dbReference type="InterPro" id="IPR052702">
    <property type="entry name" value="MscS-like_channel"/>
</dbReference>
<gene>
    <name evidence="8" type="ORF">METZ01_LOCUS78966</name>
</gene>
<feature type="non-terminal residue" evidence="8">
    <location>
        <position position="1"/>
    </location>
</feature>
<feature type="transmembrane region" description="Helical" evidence="6">
    <location>
        <begin position="237"/>
        <end position="258"/>
    </location>
</feature>
<dbReference type="PANTHER" id="PTHR30347">
    <property type="entry name" value="POTASSIUM CHANNEL RELATED"/>
    <property type="match status" value="1"/>
</dbReference>
<dbReference type="InterPro" id="IPR006685">
    <property type="entry name" value="MscS_channel_2nd"/>
</dbReference>
<sequence length="665" mass="73304">VGTILQHKYLSPLLIILVFVFSQSTFSQFEANKAISELSILQDTLNVKNINESTIKDVREKSLSLRGSALKCVDEIEPLVETLKLEVEALEQINPEVDIEIYERLSEARNKLTKEDAQLKNCSLTVVRSTRIIDLSNKLLNDLTTELLSEKGTNIIVAITSLPQQLSLLPELFLDKALQKIDSENLIFFAFFLILGFSFAFFIGDQIKKIQYYQIIKSLKRDLILDLRKLFKPFGRVQAPIIFGSLGIAAAVSLSLSVSASESWIIRLAISPFLVTTLNVFINWVTGPFSPAGIEGEKKKAAAQTLKQKLRFLTLVFILSYIIFGPEWLTSDTASQQALMRIGIVSVLVVSMMSVLNSVSAVFLSQGQYGILKFLGYSALGVSFLAELSGFHNLSSFILSGFIITLLSAYILLSLLALSDTTVDWINSSTNIASIKIRNILNFTRDTGKPKLALYQLFFDAVFWIIFISVLFRIWDPTGTVIGTVSSYATEGIPMGDIRIVPTNIIAGIIAFAILSGITGWIKGWMDRRWLRQITSDRGARDALVTIVGYTGFTISLLVGLSIGGINITGLAVVAGALSVGIGFGLQSIANNFISGIILLFERPIKAGDFVSVGDVEGYVKKISIRATEIETLDNQDMLIPNSELISGRVTNWVLHNPYGRLIIK</sequence>
<evidence type="ECO:0000256" key="6">
    <source>
        <dbReference type="SAM" id="Phobius"/>
    </source>
</evidence>
<evidence type="ECO:0000256" key="3">
    <source>
        <dbReference type="ARBA" id="ARBA00022692"/>
    </source>
</evidence>
<reference evidence="8" key="1">
    <citation type="submission" date="2018-05" db="EMBL/GenBank/DDBJ databases">
        <authorList>
            <person name="Lanie J.A."/>
            <person name="Ng W.-L."/>
            <person name="Kazmierczak K.M."/>
            <person name="Andrzejewski T.M."/>
            <person name="Davidsen T.M."/>
            <person name="Wayne K.J."/>
            <person name="Tettelin H."/>
            <person name="Glass J.I."/>
            <person name="Rusch D."/>
            <person name="Podicherti R."/>
            <person name="Tsui H.-C.T."/>
            <person name="Winkler M.E."/>
        </authorList>
    </citation>
    <scope>NUCLEOTIDE SEQUENCE</scope>
</reference>
<dbReference type="GO" id="GO:0055085">
    <property type="term" value="P:transmembrane transport"/>
    <property type="evidence" value="ECO:0007669"/>
    <property type="project" value="InterPro"/>
</dbReference>
<accession>A0A381UD07</accession>
<dbReference type="InterPro" id="IPR023408">
    <property type="entry name" value="MscS_beta-dom_sf"/>
</dbReference>
<dbReference type="GO" id="GO:0016020">
    <property type="term" value="C:membrane"/>
    <property type="evidence" value="ECO:0007669"/>
    <property type="project" value="UniProtKB-SubCell"/>
</dbReference>
<evidence type="ECO:0000256" key="2">
    <source>
        <dbReference type="ARBA" id="ARBA00008017"/>
    </source>
</evidence>
<dbReference type="PANTHER" id="PTHR30347:SF1">
    <property type="entry name" value="MECHANOSENSITIVE CHANNEL MSCK"/>
    <property type="match status" value="1"/>
</dbReference>
<dbReference type="AlphaFoldDB" id="A0A381UD07"/>
<evidence type="ECO:0000256" key="4">
    <source>
        <dbReference type="ARBA" id="ARBA00022989"/>
    </source>
</evidence>
<name>A0A381UD07_9ZZZZ</name>
<dbReference type="SUPFAM" id="SSF50182">
    <property type="entry name" value="Sm-like ribonucleoproteins"/>
    <property type="match status" value="1"/>
</dbReference>
<feature type="transmembrane region" description="Helical" evidence="6">
    <location>
        <begin position="397"/>
        <end position="418"/>
    </location>
</feature>
<dbReference type="InterPro" id="IPR011014">
    <property type="entry name" value="MscS_channel_TM-2"/>
</dbReference>
<proteinExistence type="inferred from homology"/>
<protein>
    <recommendedName>
        <fullName evidence="7">Mechanosensitive ion channel MscS domain-containing protein</fullName>
    </recommendedName>
</protein>
<feature type="transmembrane region" description="Helical" evidence="6">
    <location>
        <begin position="505"/>
        <end position="522"/>
    </location>
</feature>
<keyword evidence="4 6" id="KW-1133">Transmembrane helix</keyword>